<dbReference type="InterPro" id="IPR029033">
    <property type="entry name" value="His_PPase_superfam"/>
</dbReference>
<dbReference type="RefSeq" id="WP_232055599.1">
    <property type="nucleotide sequence ID" value="NZ_LS992241.1"/>
</dbReference>
<evidence type="ECO:0000256" key="1">
    <source>
        <dbReference type="ARBA" id="ARBA00022801"/>
    </source>
</evidence>
<dbReference type="EMBL" id="LS992241">
    <property type="protein sequence ID" value="SYX84338.1"/>
    <property type="molecule type" value="Genomic_DNA"/>
</dbReference>
<dbReference type="CDD" id="cd07067">
    <property type="entry name" value="HP_PGM_like"/>
    <property type="match status" value="1"/>
</dbReference>
<dbReference type="Proteomes" id="UP000304148">
    <property type="component" value="Chromosome"/>
</dbReference>
<keyword evidence="1" id="KW-0378">Hydrolase</keyword>
<feature type="chain" id="PRO_5039706110" evidence="2">
    <location>
        <begin position="26"/>
        <end position="214"/>
    </location>
</feature>
<dbReference type="SMART" id="SM00855">
    <property type="entry name" value="PGAM"/>
    <property type="match status" value="1"/>
</dbReference>
<protein>
    <submittedName>
        <fullName evidence="3">Phosphoglycerate mutase</fullName>
    </submittedName>
</protein>
<dbReference type="Pfam" id="PF00300">
    <property type="entry name" value="His_Phos_1"/>
    <property type="match status" value="1"/>
</dbReference>
<dbReference type="Gene3D" id="3.40.50.1240">
    <property type="entry name" value="Phosphoglycerate mutase-like"/>
    <property type="match status" value="1"/>
</dbReference>
<keyword evidence="2" id="KW-0732">Signal</keyword>
<dbReference type="PANTHER" id="PTHR20935">
    <property type="entry name" value="PHOSPHOGLYCERATE MUTASE-RELATED"/>
    <property type="match status" value="1"/>
</dbReference>
<dbReference type="AlphaFoldDB" id="A0A383RBK7"/>
<name>A0A383RBK7_PAEAL</name>
<reference evidence="4" key="1">
    <citation type="submission" date="2018-08" db="EMBL/GenBank/DDBJ databases">
        <authorList>
            <person name="Chevrot R."/>
        </authorList>
    </citation>
    <scope>NUCLEOTIDE SEQUENCE [LARGE SCALE GENOMIC DNA]</scope>
</reference>
<dbReference type="InterPro" id="IPR013078">
    <property type="entry name" value="His_Pase_superF_clade-1"/>
</dbReference>
<dbReference type="SUPFAM" id="SSF53254">
    <property type="entry name" value="Phosphoglycerate mutase-like"/>
    <property type="match status" value="1"/>
</dbReference>
<evidence type="ECO:0000313" key="4">
    <source>
        <dbReference type="Proteomes" id="UP000304148"/>
    </source>
</evidence>
<dbReference type="GO" id="GO:0016787">
    <property type="term" value="F:hydrolase activity"/>
    <property type="evidence" value="ECO:0007669"/>
    <property type="project" value="UniProtKB-KW"/>
</dbReference>
<accession>A0A383RBK7</accession>
<evidence type="ECO:0000256" key="2">
    <source>
        <dbReference type="SAM" id="SignalP"/>
    </source>
</evidence>
<evidence type="ECO:0000313" key="3">
    <source>
        <dbReference type="EMBL" id="SYX84338.1"/>
    </source>
</evidence>
<sequence length="214" mass="23202">MKMNKFALLPICLAIMMFVSGFQSGSIVQVDVPENELAAMIHDIQKGGYILYMRHGEATVGQDRPVVDFDDCSTQRNLSDAGREQAKLLGMSMRKLNIPVQYPVVASPYCRTRETAELAFGSGNVVVDPSLADVTKLSDSSISAAEKQSIVTQVEKMLEVKPSSGTNKVIIGHAFPAGVAVGEIPYMGTVVIKPKGPGNGYEVVQKFSLQDFMR</sequence>
<gene>
    <name evidence="3" type="ORF">PBLR_12760</name>
</gene>
<dbReference type="InterPro" id="IPR051021">
    <property type="entry name" value="Mito_Ser/Thr_phosphatase"/>
</dbReference>
<dbReference type="PANTHER" id="PTHR20935:SF1">
    <property type="entry name" value="SLL1549 PROTEIN"/>
    <property type="match status" value="1"/>
</dbReference>
<feature type="signal peptide" evidence="2">
    <location>
        <begin position="1"/>
        <end position="25"/>
    </location>
</feature>
<organism evidence="3 4">
    <name type="scientific">Paenibacillus alvei</name>
    <name type="common">Bacillus alvei</name>
    <dbReference type="NCBI Taxonomy" id="44250"/>
    <lineage>
        <taxon>Bacteria</taxon>
        <taxon>Bacillati</taxon>
        <taxon>Bacillota</taxon>
        <taxon>Bacilli</taxon>
        <taxon>Bacillales</taxon>
        <taxon>Paenibacillaceae</taxon>
        <taxon>Paenibacillus</taxon>
    </lineage>
</organism>
<proteinExistence type="predicted"/>